<dbReference type="RefSeq" id="WP_254082908.1">
    <property type="nucleotide sequence ID" value="NZ_JAHESE010000002.1"/>
</dbReference>
<keyword evidence="2" id="KW-1185">Reference proteome</keyword>
<reference evidence="1 2" key="1">
    <citation type="submission" date="2021-05" db="EMBL/GenBank/DDBJ databases">
        <title>A Polyphasic approach of four new species of the genus Ohtaekwangia: Ohtaekwangia histidinii sp. nov., Ohtaekwangia cretensis sp. nov., Ohtaekwangia indiensis sp. nov., Ohtaekwangia reichenbachii sp. nov. from diverse environment.</title>
        <authorList>
            <person name="Octaviana S."/>
        </authorList>
    </citation>
    <scope>NUCLEOTIDE SEQUENCE [LARGE SCALE GENOMIC DNA]</scope>
    <source>
        <strain evidence="1 2">PWU5</strain>
    </source>
</reference>
<proteinExistence type="predicted"/>
<dbReference type="AlphaFoldDB" id="A0AAP2DU74"/>
<accession>A0AAP2DU74</accession>
<protein>
    <submittedName>
        <fullName evidence="1">Uncharacterized protein</fullName>
    </submittedName>
</protein>
<dbReference type="Proteomes" id="UP001319080">
    <property type="component" value="Unassembled WGS sequence"/>
</dbReference>
<name>A0AAP2DU74_9BACT</name>
<organism evidence="1 2">
    <name type="scientific">Dawidia cretensis</name>
    <dbReference type="NCBI Taxonomy" id="2782350"/>
    <lineage>
        <taxon>Bacteria</taxon>
        <taxon>Pseudomonadati</taxon>
        <taxon>Bacteroidota</taxon>
        <taxon>Cytophagia</taxon>
        <taxon>Cytophagales</taxon>
        <taxon>Chryseotaleaceae</taxon>
        <taxon>Dawidia</taxon>
    </lineage>
</organism>
<gene>
    <name evidence="1" type="ORF">KK062_03740</name>
</gene>
<comment type="caution">
    <text evidence="1">The sequence shown here is derived from an EMBL/GenBank/DDBJ whole genome shotgun (WGS) entry which is preliminary data.</text>
</comment>
<dbReference type="EMBL" id="JAHESE010000002">
    <property type="protein sequence ID" value="MBT1707316.1"/>
    <property type="molecule type" value="Genomic_DNA"/>
</dbReference>
<evidence type="ECO:0000313" key="1">
    <source>
        <dbReference type="EMBL" id="MBT1707316.1"/>
    </source>
</evidence>
<sequence length="165" mass="18826">MNIIIRSVVLFSNSVRISLFSLLSFAYSSCVVMPKSSLDKLLGANKIAPVATLPMPNDDTRNFVQQVKVEINRTLLAKSPEMTCSLDFLLPLLAKHMSALSELKVHDARLNLIKNDLVNAYREYDDNRSRGKVAVLTEQEMLFRLDAYLNHMIFSYREPISFWGR</sequence>
<evidence type="ECO:0000313" key="2">
    <source>
        <dbReference type="Proteomes" id="UP001319080"/>
    </source>
</evidence>